<sequence>MGSPIRPGVRVLDRLMKSVPSMSVAKMSVEQLQRAQVTAIPEGGPATLFLGRPRKGVEIRSDVLQARHGDLPVRIYTPQAWSREPRPVVVNFHGGGFALGSARQCDWICSIVAADVDAVVVSVDYRLAPAHKFPAAVEDCYDALLWTAAHAAELGADAARLGVMGDSAGGNLAAVVSIMARDELGPAIAHQALVYPVTDMSETGREDASYLDNVLGIVLSNDDIEVFRDYYLTEDADRLDYRLSPIHAADLSRLPPAVVVVAGLDPLHDSGIRYAQALADAGNVVRVEDFHQMPHGFLSFPYFAHAARPAMAAIVASQRAALRAPSPAITR</sequence>
<dbReference type="Proteomes" id="UP000473525">
    <property type="component" value="Unassembled WGS sequence"/>
</dbReference>
<dbReference type="PANTHER" id="PTHR48081:SF8">
    <property type="entry name" value="ALPHA_BETA HYDROLASE FOLD-3 DOMAIN-CONTAINING PROTEIN-RELATED"/>
    <property type="match status" value="1"/>
</dbReference>
<organism evidence="3 4">
    <name type="scientific">Nocardioides agri</name>
    <dbReference type="NCBI Taxonomy" id="2682843"/>
    <lineage>
        <taxon>Bacteria</taxon>
        <taxon>Bacillati</taxon>
        <taxon>Actinomycetota</taxon>
        <taxon>Actinomycetes</taxon>
        <taxon>Propionibacteriales</taxon>
        <taxon>Nocardioidaceae</taxon>
        <taxon>Nocardioides</taxon>
    </lineage>
</organism>
<accession>A0A6L6XQR6</accession>
<comment type="caution">
    <text evidence="3">The sequence shown here is derived from an EMBL/GenBank/DDBJ whole genome shotgun (WGS) entry which is preliminary data.</text>
</comment>
<dbReference type="SUPFAM" id="SSF53474">
    <property type="entry name" value="alpha/beta-Hydrolases"/>
    <property type="match status" value="1"/>
</dbReference>
<keyword evidence="4" id="KW-1185">Reference proteome</keyword>
<dbReference type="GO" id="GO:0016787">
    <property type="term" value="F:hydrolase activity"/>
    <property type="evidence" value="ECO:0007669"/>
    <property type="project" value="UniProtKB-KW"/>
</dbReference>
<evidence type="ECO:0000313" key="4">
    <source>
        <dbReference type="Proteomes" id="UP000473525"/>
    </source>
</evidence>
<keyword evidence="1 3" id="KW-0378">Hydrolase</keyword>
<protein>
    <submittedName>
        <fullName evidence="3">Alpha/beta hydrolase fold domain-containing protein</fullName>
    </submittedName>
</protein>
<dbReference type="EMBL" id="WSEK01000004">
    <property type="protein sequence ID" value="MVQ48916.1"/>
    <property type="molecule type" value="Genomic_DNA"/>
</dbReference>
<dbReference type="PANTHER" id="PTHR48081">
    <property type="entry name" value="AB HYDROLASE SUPERFAMILY PROTEIN C4A8.06C"/>
    <property type="match status" value="1"/>
</dbReference>
<dbReference type="AlphaFoldDB" id="A0A6L6XQR6"/>
<evidence type="ECO:0000256" key="1">
    <source>
        <dbReference type="ARBA" id="ARBA00022801"/>
    </source>
</evidence>
<dbReference type="InterPro" id="IPR029058">
    <property type="entry name" value="AB_hydrolase_fold"/>
</dbReference>
<gene>
    <name evidence="3" type="ORF">GON03_06955</name>
</gene>
<proteinExistence type="predicted"/>
<dbReference type="Gene3D" id="3.40.50.1820">
    <property type="entry name" value="alpha/beta hydrolase"/>
    <property type="match status" value="1"/>
</dbReference>
<feature type="domain" description="Alpha/beta hydrolase fold-3" evidence="2">
    <location>
        <begin position="89"/>
        <end position="298"/>
    </location>
</feature>
<reference evidence="3 4" key="1">
    <citation type="submission" date="2019-12" db="EMBL/GenBank/DDBJ databases">
        <authorList>
            <person name="Huq M.A."/>
        </authorList>
    </citation>
    <scope>NUCLEOTIDE SEQUENCE [LARGE SCALE GENOMIC DNA]</scope>
    <source>
        <strain evidence="3 4">MAH-18</strain>
    </source>
</reference>
<evidence type="ECO:0000259" key="2">
    <source>
        <dbReference type="Pfam" id="PF07859"/>
    </source>
</evidence>
<name>A0A6L6XQR6_9ACTN</name>
<evidence type="ECO:0000313" key="3">
    <source>
        <dbReference type="EMBL" id="MVQ48916.1"/>
    </source>
</evidence>
<dbReference type="Pfam" id="PF07859">
    <property type="entry name" value="Abhydrolase_3"/>
    <property type="match status" value="1"/>
</dbReference>
<dbReference type="InterPro" id="IPR013094">
    <property type="entry name" value="AB_hydrolase_3"/>
</dbReference>
<dbReference type="InterPro" id="IPR050300">
    <property type="entry name" value="GDXG_lipolytic_enzyme"/>
</dbReference>